<evidence type="ECO:0000313" key="6">
    <source>
        <dbReference type="RefSeq" id="XP_025068417.1"/>
    </source>
</evidence>
<feature type="compositionally biased region" description="Gly residues" evidence="3">
    <location>
        <begin position="393"/>
        <end position="405"/>
    </location>
</feature>
<dbReference type="CDD" id="cd06060">
    <property type="entry name" value="misato"/>
    <property type="match status" value="1"/>
</dbReference>
<sequence length="918" mass="101790">MLRGLSSAVRRGPKLYAGRFLHITARICLNATVNQDVQIPEEKPLAIFRTSESDPANHTEQHDCQHYSIPLEEVKVVFPHGLSPRFKEQIGTFREACLMVRKPALELLGYLKSTNFAQPAIRYVLYGEGGTGKTMTLCHAVHYCAKQGWLVLHIPDAHLLVKNCRELLQSSYKKERFDQPLQASSWLKNFKTSNEHLLREIKTQQKYMWNKWDSTEEGTPLSEMLEQGITRVKSATDVMGVVLKELKRQSSLGSFKLLVAVDGVNALWGRTALRKRDKTFVSPEELALVHNLRKMVMNDWSGGAIVTAVCQTGSVFKPHTAYLPHELLGNEGFSTLEPFLPIQVAKYNEKEFESCYQYYLDSKWLQHEKARTPDGRAELLFLSDANPARLERLGGGPGGGGGGAGRAPEPRAPRLVLLDLRGSLDSLRRDSSSSRDAGSDDAVAWHGSTTRHQGPPAQDVAPRGLGGQENTSSDGDTGLGALPLDKDASQNACHLEGRGQVWSDYLRVHLHPRSIFEIQRYNHDGDSNRLEAFGQGESLLSEPTYLEELEDKLHFFIEECDYLQGFQILCDMHDGFSGVGAKVTELLCDEYSGRGILSWGLTPIISNTGDPCKDFYRLMNTVLGTVHVSSHSSLFCPLSLNGSLGLRPQAPITLPYIHYDASLSYHSSAILAAALETMTVPYRLHTSQLSMMQLAEALNFSGRKVVAAGAAVPFSLSHGHSLPDALCSYQHAVPWKPLSSCGEQKDSFCFAQSVVLRGIGKENHISNFPPGTQPSSALHVYETGEEVLGNYLNMLSPGTLSISHLLQSPCKVQSPYPQFFSPLLNKQGFLLDKPRSHSAVVESIPVLTALQSSPVLHTALYNLYKELQKVDVRRWASFFAAGVELDDFQEALHELRTLSQCYKRNSEPDESEDEADSD</sequence>
<dbReference type="GO" id="GO:0007005">
    <property type="term" value="P:mitochondrion organization"/>
    <property type="evidence" value="ECO:0007669"/>
    <property type="project" value="InterPro"/>
</dbReference>
<feature type="region of interest" description="Disordered" evidence="3">
    <location>
        <begin position="390"/>
        <end position="410"/>
    </location>
</feature>
<organism evidence="5 6">
    <name type="scientific">Alligator sinensis</name>
    <name type="common">Chinese alligator</name>
    <dbReference type="NCBI Taxonomy" id="38654"/>
    <lineage>
        <taxon>Eukaryota</taxon>
        <taxon>Metazoa</taxon>
        <taxon>Chordata</taxon>
        <taxon>Craniata</taxon>
        <taxon>Vertebrata</taxon>
        <taxon>Euteleostomi</taxon>
        <taxon>Archelosauria</taxon>
        <taxon>Archosauria</taxon>
        <taxon>Crocodylia</taxon>
        <taxon>Alligatoridae</taxon>
        <taxon>Alligatorinae</taxon>
        <taxon>Alligator</taxon>
    </lineage>
</organism>
<dbReference type="InterPro" id="IPR029209">
    <property type="entry name" value="DML1/Misato_tubulin"/>
</dbReference>
<dbReference type="Gene3D" id="3.40.50.1440">
    <property type="entry name" value="Tubulin/FtsZ, GTPase domain"/>
    <property type="match status" value="1"/>
</dbReference>
<feature type="region of interest" description="Disordered" evidence="3">
    <location>
        <begin position="426"/>
        <end position="485"/>
    </location>
</feature>
<dbReference type="AlphaFoldDB" id="A0A3Q0HA21"/>
<dbReference type="InterPro" id="IPR019368">
    <property type="entry name" value="Ribosomal_mS29"/>
</dbReference>
<evidence type="ECO:0000256" key="2">
    <source>
        <dbReference type="ARBA" id="ARBA00022490"/>
    </source>
</evidence>
<dbReference type="KEGG" id="asn:102387036"/>
<dbReference type="InterPro" id="IPR008092">
    <property type="entry name" value="Ribosomal_mS29_met"/>
</dbReference>
<dbReference type="STRING" id="38654.A0A3Q0HA21"/>
<dbReference type="PANTHER" id="PTHR13391:SF0">
    <property type="entry name" value="PROTEIN MISATO HOMOLOG 1"/>
    <property type="match status" value="1"/>
</dbReference>
<protein>
    <submittedName>
        <fullName evidence="6">28S ribosomal protein S29, mitochondrial</fullName>
    </submittedName>
</protein>
<keyword evidence="5" id="KW-1185">Reference proteome</keyword>
<dbReference type="InterPro" id="IPR049942">
    <property type="entry name" value="DML1/Misato"/>
</dbReference>
<evidence type="ECO:0000256" key="3">
    <source>
        <dbReference type="SAM" id="MobiDB-lite"/>
    </source>
</evidence>
<gene>
    <name evidence="6" type="primary">DAP3</name>
</gene>
<dbReference type="RefSeq" id="XP_025068417.1">
    <property type="nucleotide sequence ID" value="XM_025212632.1"/>
</dbReference>
<proteinExistence type="predicted"/>
<dbReference type="GO" id="GO:0015935">
    <property type="term" value="C:small ribosomal subunit"/>
    <property type="evidence" value="ECO:0007669"/>
    <property type="project" value="InterPro"/>
</dbReference>
<dbReference type="CTD" id="7818"/>
<dbReference type="InParanoid" id="A0A3Q0HA21"/>
<feature type="domain" description="DML1/Misato tubulin" evidence="4">
    <location>
        <begin position="501"/>
        <end position="684"/>
    </location>
</feature>
<dbReference type="GO" id="GO:0006915">
    <property type="term" value="P:apoptotic process"/>
    <property type="evidence" value="ECO:0007669"/>
    <property type="project" value="InterPro"/>
</dbReference>
<dbReference type="PANTHER" id="PTHR13391">
    <property type="entry name" value="MITOCHONDRIAL DISTRIBUTION REGULATOR MISATO"/>
    <property type="match status" value="1"/>
</dbReference>
<comment type="subcellular location">
    <subcellularLocation>
        <location evidence="1">Cytoplasm</location>
    </subcellularLocation>
</comment>
<evidence type="ECO:0000259" key="4">
    <source>
        <dbReference type="Pfam" id="PF14881"/>
    </source>
</evidence>
<reference evidence="6" key="1">
    <citation type="submission" date="2025-08" db="UniProtKB">
        <authorList>
            <consortium name="RefSeq"/>
        </authorList>
    </citation>
    <scope>IDENTIFICATION</scope>
</reference>
<keyword evidence="6" id="KW-0689">Ribosomal protein</keyword>
<dbReference type="PRINTS" id="PR01716">
    <property type="entry name" value="DEATHASSOCP3"/>
</dbReference>
<evidence type="ECO:0000256" key="1">
    <source>
        <dbReference type="ARBA" id="ARBA00004496"/>
    </source>
</evidence>
<dbReference type="SUPFAM" id="SSF52490">
    <property type="entry name" value="Tubulin nucleotide-binding domain-like"/>
    <property type="match status" value="1"/>
</dbReference>
<dbReference type="Pfam" id="PF10236">
    <property type="entry name" value="DAP3"/>
    <property type="match status" value="1"/>
</dbReference>
<evidence type="ECO:0000313" key="5">
    <source>
        <dbReference type="Proteomes" id="UP000189705"/>
    </source>
</evidence>
<dbReference type="GeneID" id="102387036"/>
<accession>A0A3Q0HA21</accession>
<keyword evidence="6" id="KW-0687">Ribonucleoprotein</keyword>
<keyword evidence="2" id="KW-0963">Cytoplasm</keyword>
<name>A0A3Q0HA21_ALLSI</name>
<dbReference type="Pfam" id="PF14881">
    <property type="entry name" value="Tubulin_3"/>
    <property type="match status" value="1"/>
</dbReference>
<dbReference type="Proteomes" id="UP000189705">
    <property type="component" value="Unplaced"/>
</dbReference>
<dbReference type="InterPro" id="IPR036525">
    <property type="entry name" value="Tubulin/FtsZ_GTPase_sf"/>
</dbReference>
<dbReference type="GO" id="GO:0005761">
    <property type="term" value="C:mitochondrial ribosome"/>
    <property type="evidence" value="ECO:0007669"/>
    <property type="project" value="InterPro"/>
</dbReference>